<dbReference type="InterPro" id="IPR035979">
    <property type="entry name" value="RBD_domain_sf"/>
</dbReference>
<keyword evidence="3" id="KW-0677">Repeat</keyword>
<dbReference type="GO" id="GO:0003723">
    <property type="term" value="F:RNA binding"/>
    <property type="evidence" value="ECO:0007669"/>
    <property type="project" value="UniProtKB-UniRule"/>
</dbReference>
<reference evidence="10 12" key="2">
    <citation type="submission" date="2023-09" db="EMBL/GenBank/DDBJ databases">
        <title>Complete-Gapless Cercospora beticola genome.</title>
        <authorList>
            <person name="Wyatt N.A."/>
            <person name="Spanner R.E."/>
            <person name="Bolton M.D."/>
        </authorList>
    </citation>
    <scope>NUCLEOTIDE SEQUENCE [LARGE SCALE GENOMIC DNA]</scope>
    <source>
        <strain evidence="10">Cb09-40</strain>
    </source>
</reference>
<dbReference type="OrthoDB" id="10258585at2759"/>
<sequence length="425" mass="46204">MAPRATFPDNPDAFAGDPRISWSKEKGTYILEDENEVEWEWLARVNKWSETIDEDAMRRQAEIYMVPGVDENAPGVDPVKKRKAAQDQSESNKKAKAGPAVGDATTNAIANASASAGSNANAASSAAVNDNADAAATAAPAAAPSKPSTAIFVSGLPLDTDDGEVRDCFCKFGIIQESVDGNKQRIKLYRDEHGDLTGEALVIFLKPESVRIAIDMQDGFEFPRDFGLPTGPISVQVADHSYKKTNDDTAAPSKSSTKKSKPSKAQTKKKAEEMNSRLNDWSDDDLGTVQQPARRSDKIAVLKGVFLRKELEEDPELLSELMEDMQEDAVNYGVVKNITIFDLEEDGIVTIRFASVDAARACVAKNNGRIFDGRRLVASIATGDEKFQKSRKADKDKDAEEAKRLEEYSKYIEGKNGGQDGGANS</sequence>
<dbReference type="SUPFAM" id="SSF54928">
    <property type="entry name" value="RNA-binding domain, RBD"/>
    <property type="match status" value="2"/>
</dbReference>
<name>A0A2G5IDF5_CERBT</name>
<dbReference type="SMART" id="SM00360">
    <property type="entry name" value="RRM"/>
    <property type="match status" value="2"/>
</dbReference>
<reference evidence="9 11" key="1">
    <citation type="submission" date="2015-10" db="EMBL/GenBank/DDBJ databases">
        <title>The cercosporin biosynthetic gene cluster was horizontally transferred to several fungal lineages and shown to be expanded in Cercospora beticola based on microsynteny with recipient genomes.</title>
        <authorList>
            <person name="De Jonge R."/>
            <person name="Ebert M.K."/>
            <person name="Suttle J.C."/>
            <person name="Jurick Ii W.M."/>
            <person name="Secor G.A."/>
            <person name="Thomma B.P."/>
            <person name="Van De Peer Y."/>
            <person name="Bolton M.D."/>
        </authorList>
    </citation>
    <scope>NUCLEOTIDE SEQUENCE [LARGE SCALE GENOMIC DNA]</scope>
    <source>
        <strain evidence="9 11">09-40</strain>
    </source>
</reference>
<dbReference type="Gene3D" id="3.30.70.330">
    <property type="match status" value="2"/>
</dbReference>
<dbReference type="PROSITE" id="PS50102">
    <property type="entry name" value="RRM"/>
    <property type="match status" value="1"/>
</dbReference>
<keyword evidence="5" id="KW-0508">mRNA splicing</keyword>
<evidence type="ECO:0000313" key="9">
    <source>
        <dbReference type="EMBL" id="PIB02513.1"/>
    </source>
</evidence>
<comment type="similarity">
    <text evidence="1">Belongs to the HTATSF1 family.</text>
</comment>
<feature type="compositionally biased region" description="Basic residues" evidence="7">
    <location>
        <begin position="256"/>
        <end position="268"/>
    </location>
</feature>
<keyword evidence="12" id="KW-1185">Reference proteome</keyword>
<evidence type="ECO:0000313" key="10">
    <source>
        <dbReference type="EMBL" id="WPA96773.1"/>
    </source>
</evidence>
<dbReference type="InterPro" id="IPR034393">
    <property type="entry name" value="TatSF1-like"/>
</dbReference>
<dbReference type="EMBL" id="CP134184">
    <property type="protein sequence ID" value="WPA96773.1"/>
    <property type="molecule type" value="Genomic_DNA"/>
</dbReference>
<dbReference type="GO" id="GO:0005686">
    <property type="term" value="C:U2 snRNP"/>
    <property type="evidence" value="ECO:0007669"/>
    <property type="project" value="TreeGrafter"/>
</dbReference>
<feature type="region of interest" description="Disordered" evidence="7">
    <location>
        <begin position="243"/>
        <end position="290"/>
    </location>
</feature>
<dbReference type="FunFam" id="3.30.70.330:FF:000105">
    <property type="entry name" value="HIV Tat-specific factor 1 homolog"/>
    <property type="match status" value="1"/>
</dbReference>
<accession>A0A2G5IDF5</accession>
<feature type="region of interest" description="Disordered" evidence="7">
    <location>
        <begin position="69"/>
        <end position="101"/>
    </location>
</feature>
<evidence type="ECO:0000256" key="4">
    <source>
        <dbReference type="ARBA" id="ARBA00022884"/>
    </source>
</evidence>
<dbReference type="GO" id="GO:0000398">
    <property type="term" value="P:mRNA splicing, via spliceosome"/>
    <property type="evidence" value="ECO:0007669"/>
    <property type="project" value="UniProtKB-ARBA"/>
</dbReference>
<evidence type="ECO:0000256" key="6">
    <source>
        <dbReference type="PROSITE-ProRule" id="PRU00176"/>
    </source>
</evidence>
<feature type="domain" description="RRM" evidence="8">
    <location>
        <begin position="149"/>
        <end position="240"/>
    </location>
</feature>
<keyword evidence="2" id="KW-0507">mRNA processing</keyword>
<dbReference type="AlphaFoldDB" id="A0A2G5IDF5"/>
<dbReference type="InterPro" id="IPR000504">
    <property type="entry name" value="RRM_dom"/>
</dbReference>
<evidence type="ECO:0000313" key="12">
    <source>
        <dbReference type="Proteomes" id="UP001302367"/>
    </source>
</evidence>
<dbReference type="Pfam" id="PF00076">
    <property type="entry name" value="RRM_1"/>
    <property type="match status" value="1"/>
</dbReference>
<dbReference type="PANTHER" id="PTHR15608:SF0">
    <property type="entry name" value="HIV TAT-SPECIFIC FACTOR 1"/>
    <property type="match status" value="1"/>
</dbReference>
<evidence type="ECO:0000256" key="1">
    <source>
        <dbReference type="ARBA" id="ARBA00007747"/>
    </source>
</evidence>
<evidence type="ECO:0000259" key="8">
    <source>
        <dbReference type="PROSITE" id="PS50102"/>
    </source>
</evidence>
<dbReference type="EMBL" id="LKMD01000100">
    <property type="protein sequence ID" value="PIB02513.1"/>
    <property type="molecule type" value="Genomic_DNA"/>
</dbReference>
<gene>
    <name evidence="9" type="ORF">CB0940_01338</name>
    <name evidence="10" type="ORF">RHO25_001381</name>
</gene>
<proteinExistence type="inferred from homology"/>
<evidence type="ECO:0000256" key="7">
    <source>
        <dbReference type="SAM" id="MobiDB-lite"/>
    </source>
</evidence>
<evidence type="ECO:0000256" key="5">
    <source>
        <dbReference type="ARBA" id="ARBA00023187"/>
    </source>
</evidence>
<evidence type="ECO:0000256" key="2">
    <source>
        <dbReference type="ARBA" id="ARBA00022664"/>
    </source>
</evidence>
<protein>
    <submittedName>
        <fullName evidence="9">Splicing factor U2AF-associated protein 2</fullName>
    </submittedName>
</protein>
<organism evidence="9 11">
    <name type="scientific">Cercospora beticola</name>
    <name type="common">Sugarbeet leaf spot fungus</name>
    <dbReference type="NCBI Taxonomy" id="122368"/>
    <lineage>
        <taxon>Eukaryota</taxon>
        <taxon>Fungi</taxon>
        <taxon>Dikarya</taxon>
        <taxon>Ascomycota</taxon>
        <taxon>Pezizomycotina</taxon>
        <taxon>Dothideomycetes</taxon>
        <taxon>Dothideomycetidae</taxon>
        <taxon>Mycosphaerellales</taxon>
        <taxon>Mycosphaerellaceae</taxon>
        <taxon>Cercospora</taxon>
    </lineage>
</organism>
<evidence type="ECO:0000256" key="3">
    <source>
        <dbReference type="ARBA" id="ARBA00022737"/>
    </source>
</evidence>
<keyword evidence="4 6" id="KW-0694">RNA-binding</keyword>
<evidence type="ECO:0000313" key="11">
    <source>
        <dbReference type="Proteomes" id="UP000230605"/>
    </source>
</evidence>
<dbReference type="PANTHER" id="PTHR15608">
    <property type="entry name" value="SPLICING FACTOR U2AF-ASSOCIATED PROTEIN 2"/>
    <property type="match status" value="1"/>
</dbReference>
<dbReference type="GO" id="GO:0005684">
    <property type="term" value="C:U2-type spliceosomal complex"/>
    <property type="evidence" value="ECO:0007669"/>
    <property type="project" value="TreeGrafter"/>
</dbReference>
<dbReference type="Proteomes" id="UP001302367">
    <property type="component" value="Chromosome 1"/>
</dbReference>
<dbReference type="Proteomes" id="UP000230605">
    <property type="component" value="Chromosome 1"/>
</dbReference>
<dbReference type="InterPro" id="IPR012677">
    <property type="entry name" value="Nucleotide-bd_a/b_plait_sf"/>
</dbReference>